<sequence>MRAFCQVAQRVASADGRWRLQFPLFDAAPTLRVSRQSGSHGALQLMLEDSIGSLFDGCVLEDGQAHSTHQLPRAPVAGYYGVLASCGNAEPFASVQLGHAPDVLWVASDENACRYLQVSDTPQPLYVQVTQALWFDPATLSPSMTAVVPTPAQVLEGLQACFDSALQGDSALVHSEAQAAERNQLRVLIQNLTAERDGLSVMVADANRQAVEMQNLGAERDALLQCAVEADRLQVQLQSLTAERDALLHRAQEVDRLAVQVQNLGAERDALLQRALDADRLAVLVQNLNAERDVFSQRAAATDHLIVQLQNLDAERDALTRQVQNHIEMQQQQDQYFHQRSSEAQAQIQEALGRLSELEATNQHLKDQLHANQVRLAQLDQHMENRVGIAVNTLACLVNKK</sequence>
<evidence type="ECO:0000256" key="1">
    <source>
        <dbReference type="SAM" id="Coils"/>
    </source>
</evidence>
<dbReference type="EMBL" id="CP017887">
    <property type="protein sequence ID" value="APC19597.1"/>
    <property type="molecule type" value="Genomic_DNA"/>
</dbReference>
<organism evidence="2 3">
    <name type="scientific">Pseudomonas frederiksbergensis</name>
    <dbReference type="NCBI Taxonomy" id="104087"/>
    <lineage>
        <taxon>Bacteria</taxon>
        <taxon>Pseudomonadati</taxon>
        <taxon>Pseudomonadota</taxon>
        <taxon>Gammaproteobacteria</taxon>
        <taxon>Pseudomonadales</taxon>
        <taxon>Pseudomonadaceae</taxon>
        <taxon>Pseudomonas</taxon>
    </lineage>
</organism>
<accession>A0A1J0ETX5</accession>
<dbReference type="GeneID" id="46912160"/>
<gene>
    <name evidence="2" type="ORF">BLL42_28205</name>
</gene>
<name>A0A1J0ETX5_9PSED</name>
<reference evidence="3" key="1">
    <citation type="submission" date="2016-10" db="EMBL/GenBank/DDBJ databases">
        <title>Pseudomonas frederiksbergensis ERGS4:02 complete genome.</title>
        <authorList>
            <person name="Kumar R."/>
            <person name="Acharya V."/>
            <person name="Singh D."/>
        </authorList>
    </citation>
    <scope>NUCLEOTIDE SEQUENCE [LARGE SCALE GENOMIC DNA]</scope>
    <source>
        <strain evidence="3">ERGS4:02</strain>
        <plasmid evidence="3">Plasmid unnamed1</plasmid>
    </source>
</reference>
<proteinExistence type="predicted"/>
<keyword evidence="2" id="KW-0614">Plasmid</keyword>
<feature type="coiled-coil region" evidence="1">
    <location>
        <begin position="309"/>
        <end position="375"/>
    </location>
</feature>
<evidence type="ECO:0000313" key="3">
    <source>
        <dbReference type="Proteomes" id="UP000182567"/>
    </source>
</evidence>
<dbReference type="AlphaFoldDB" id="A0A1J0ETX5"/>
<dbReference type="RefSeq" id="WP_071556091.1">
    <property type="nucleotide sequence ID" value="NZ_CP017887.1"/>
</dbReference>
<keyword evidence="1" id="KW-0175">Coiled coil</keyword>
<dbReference type="Proteomes" id="UP000182567">
    <property type="component" value="Plasmid unnamed1"/>
</dbReference>
<protein>
    <submittedName>
        <fullName evidence="2">Uncharacterized protein</fullName>
    </submittedName>
</protein>
<geneLocation type="plasmid" evidence="2">
    <name>unnamed1</name>
</geneLocation>
<feature type="coiled-coil region" evidence="1">
    <location>
        <begin position="189"/>
        <end position="274"/>
    </location>
</feature>
<evidence type="ECO:0000313" key="2">
    <source>
        <dbReference type="EMBL" id="APC19597.1"/>
    </source>
</evidence>